<dbReference type="Pfam" id="PF05028">
    <property type="entry name" value="PARG_cat_C"/>
    <property type="match status" value="1"/>
</dbReference>
<protein>
    <recommendedName>
        <fullName evidence="2">PARG catalytic Macro domain-containing protein</fullName>
    </recommendedName>
</protein>
<name>A0AAW0WR35_CHEQU</name>
<reference evidence="3 4" key="1">
    <citation type="journal article" date="2024" name="BMC Genomics">
        <title>Genome assembly of redclaw crayfish (Cherax quadricarinatus) provides insights into its immune adaptation and hypoxia tolerance.</title>
        <authorList>
            <person name="Liu Z."/>
            <person name="Zheng J."/>
            <person name="Li H."/>
            <person name="Fang K."/>
            <person name="Wang S."/>
            <person name="He J."/>
            <person name="Zhou D."/>
            <person name="Weng S."/>
            <person name="Chi M."/>
            <person name="Gu Z."/>
            <person name="He J."/>
            <person name="Li F."/>
            <person name="Wang M."/>
        </authorList>
    </citation>
    <scope>NUCLEOTIDE SEQUENCE [LARGE SCALE GENOMIC DNA]</scope>
    <source>
        <strain evidence="3">ZL_2023a</strain>
    </source>
</reference>
<dbReference type="GO" id="GO:1990966">
    <property type="term" value="P:ATP generation from poly-ADP-D-ribose"/>
    <property type="evidence" value="ECO:0007669"/>
    <property type="project" value="TreeGrafter"/>
</dbReference>
<feature type="compositionally biased region" description="Basic residues" evidence="1">
    <location>
        <begin position="140"/>
        <end position="155"/>
    </location>
</feature>
<sequence>MRAIERLEQERPELVQTASFEEEGLMPNIIYAKVKGKPPLPESRPHARSDQPVGDPQEPRSEGSHRRHSSMEQCDSRLCQVTQEGEQLPSEAKTRVGEDKEGRKLSLYYSCDSTPAGRLQEDDSYYSACESLDGQDVSRPRRPSRKRGKKTRRKSSFAERLKEALARKSSIDSEHPDLIHAHSAHDTEERHARVSRQESGGFVLNDDLPREFSVEKEEHKGSASSDQEDGGKEEEEAESGSSHYSFSSDYLSDLEDVYEQLGAVLEEQLEGQLGPRTAAIARFAHSLLKRALSESYKDVTLGLDGLAVRGPESEGHLLPRSLSLSEHRGRGAHALHPPTLSKLKGRGKPVVTGNWGCGSLRGDHQLKAMIQWAAASKAGAPKLIYYTYGDHNTVKMDIVCRLLGDRNWRVGDLVSTLLRYCESRLDSWRRRETELTESADSSLPESHRYRSHSLESLALFDELIGADRPFATLETEL</sequence>
<organism evidence="3 4">
    <name type="scientific">Cherax quadricarinatus</name>
    <name type="common">Australian red claw crayfish</name>
    <dbReference type="NCBI Taxonomy" id="27406"/>
    <lineage>
        <taxon>Eukaryota</taxon>
        <taxon>Metazoa</taxon>
        <taxon>Ecdysozoa</taxon>
        <taxon>Arthropoda</taxon>
        <taxon>Crustacea</taxon>
        <taxon>Multicrustacea</taxon>
        <taxon>Malacostraca</taxon>
        <taxon>Eumalacostraca</taxon>
        <taxon>Eucarida</taxon>
        <taxon>Decapoda</taxon>
        <taxon>Pleocyemata</taxon>
        <taxon>Astacidea</taxon>
        <taxon>Parastacoidea</taxon>
        <taxon>Parastacidae</taxon>
        <taxon>Cherax</taxon>
    </lineage>
</organism>
<dbReference type="GO" id="GO:0005634">
    <property type="term" value="C:nucleus"/>
    <property type="evidence" value="ECO:0007669"/>
    <property type="project" value="TreeGrafter"/>
</dbReference>
<feature type="compositionally biased region" description="Basic and acidic residues" evidence="1">
    <location>
        <begin position="207"/>
        <end position="221"/>
    </location>
</feature>
<gene>
    <name evidence="3" type="ORF">OTU49_006567</name>
</gene>
<dbReference type="AlphaFoldDB" id="A0AAW0WR35"/>
<proteinExistence type="predicted"/>
<feature type="compositionally biased region" description="Basic and acidic residues" evidence="1">
    <location>
        <begin position="92"/>
        <end position="104"/>
    </location>
</feature>
<dbReference type="GO" id="GO:0009225">
    <property type="term" value="P:nucleotide-sugar metabolic process"/>
    <property type="evidence" value="ECO:0007669"/>
    <property type="project" value="TreeGrafter"/>
</dbReference>
<accession>A0AAW0WR35</accession>
<dbReference type="Proteomes" id="UP001445076">
    <property type="component" value="Unassembled WGS sequence"/>
</dbReference>
<dbReference type="GO" id="GO:0005737">
    <property type="term" value="C:cytoplasm"/>
    <property type="evidence" value="ECO:0007669"/>
    <property type="project" value="TreeGrafter"/>
</dbReference>
<feature type="compositionally biased region" description="Basic and acidic residues" evidence="1">
    <location>
        <begin position="1"/>
        <end position="13"/>
    </location>
</feature>
<feature type="compositionally biased region" description="Acidic residues" evidence="1">
    <location>
        <begin position="226"/>
        <end position="238"/>
    </location>
</feature>
<comment type="caution">
    <text evidence="3">The sequence shown here is derived from an EMBL/GenBank/DDBJ whole genome shotgun (WGS) entry which is preliminary data.</text>
</comment>
<feature type="compositionally biased region" description="Basic and acidic residues" evidence="1">
    <location>
        <begin position="156"/>
        <end position="196"/>
    </location>
</feature>
<dbReference type="EMBL" id="JARKIK010000054">
    <property type="protein sequence ID" value="KAK8733295.1"/>
    <property type="molecule type" value="Genomic_DNA"/>
</dbReference>
<keyword evidence="4" id="KW-1185">Reference proteome</keyword>
<feature type="region of interest" description="Disordered" evidence="1">
    <location>
        <begin position="1"/>
        <end position="104"/>
    </location>
</feature>
<dbReference type="GO" id="GO:0005975">
    <property type="term" value="P:carbohydrate metabolic process"/>
    <property type="evidence" value="ECO:0007669"/>
    <property type="project" value="InterPro"/>
</dbReference>
<evidence type="ECO:0000259" key="2">
    <source>
        <dbReference type="Pfam" id="PF05028"/>
    </source>
</evidence>
<evidence type="ECO:0000313" key="4">
    <source>
        <dbReference type="Proteomes" id="UP001445076"/>
    </source>
</evidence>
<dbReference type="InterPro" id="IPR007724">
    <property type="entry name" value="Poly_GlycHdrlase"/>
</dbReference>
<dbReference type="PANTHER" id="PTHR12837">
    <property type="entry name" value="POLY ADP-RIBOSE GLYCOHYDROLASE"/>
    <property type="match status" value="1"/>
</dbReference>
<evidence type="ECO:0000256" key="1">
    <source>
        <dbReference type="SAM" id="MobiDB-lite"/>
    </source>
</evidence>
<evidence type="ECO:0000313" key="3">
    <source>
        <dbReference type="EMBL" id="KAK8733295.1"/>
    </source>
</evidence>
<dbReference type="GO" id="GO:0006282">
    <property type="term" value="P:regulation of DNA repair"/>
    <property type="evidence" value="ECO:0007669"/>
    <property type="project" value="InterPro"/>
</dbReference>
<dbReference type="PANTHER" id="PTHR12837:SF14">
    <property type="entry name" value="POLY(ADP-RIBOSE) GLYCOHYDROLASE"/>
    <property type="match status" value="1"/>
</dbReference>
<feature type="domain" description="PARG catalytic Macro" evidence="2">
    <location>
        <begin position="346"/>
        <end position="393"/>
    </location>
</feature>
<feature type="region of interest" description="Disordered" evidence="1">
    <location>
        <begin position="129"/>
        <end position="246"/>
    </location>
</feature>
<dbReference type="GO" id="GO:0004649">
    <property type="term" value="F:poly(ADP-ribose) glycohydrolase activity"/>
    <property type="evidence" value="ECO:0007669"/>
    <property type="project" value="InterPro"/>
</dbReference>
<dbReference type="InterPro" id="IPR046372">
    <property type="entry name" value="PARG_cat_C"/>
</dbReference>